<dbReference type="EMBL" id="LR134359">
    <property type="protein sequence ID" value="VEG61689.1"/>
    <property type="molecule type" value="Genomic_DNA"/>
</dbReference>
<dbReference type="GO" id="GO:0009055">
    <property type="term" value="F:electron transfer activity"/>
    <property type="evidence" value="ECO:0007669"/>
    <property type="project" value="InterPro"/>
</dbReference>
<dbReference type="GO" id="GO:0020037">
    <property type="term" value="F:heme binding"/>
    <property type="evidence" value="ECO:0007669"/>
    <property type="project" value="InterPro"/>
</dbReference>
<organism evidence="1 2">
    <name type="scientific">Campylobacter jejuni subsp. doylei</name>
    <dbReference type="NCBI Taxonomy" id="32021"/>
    <lineage>
        <taxon>Bacteria</taxon>
        <taxon>Pseudomonadati</taxon>
        <taxon>Campylobacterota</taxon>
        <taxon>Epsilonproteobacteria</taxon>
        <taxon>Campylobacterales</taxon>
        <taxon>Campylobacteraceae</taxon>
        <taxon>Campylobacter</taxon>
    </lineage>
</organism>
<dbReference type="Gene3D" id="1.10.760.10">
    <property type="entry name" value="Cytochrome c-like domain"/>
    <property type="match status" value="1"/>
</dbReference>
<dbReference type="Proteomes" id="UP000275504">
    <property type="component" value="Chromosome"/>
</dbReference>
<reference evidence="1 2" key="1">
    <citation type="submission" date="2018-12" db="EMBL/GenBank/DDBJ databases">
        <authorList>
            <consortium name="Pathogen Informatics"/>
        </authorList>
    </citation>
    <scope>NUCLEOTIDE SEQUENCE [LARGE SCALE GENOMIC DNA]</scope>
    <source>
        <strain evidence="1 2">NCTC11951</strain>
    </source>
</reference>
<gene>
    <name evidence="1" type="ORF">NCTC11951_00926</name>
</gene>
<dbReference type="SUPFAM" id="SSF46626">
    <property type="entry name" value="Cytochrome c"/>
    <property type="match status" value="1"/>
</dbReference>
<dbReference type="InterPro" id="IPR036909">
    <property type="entry name" value="Cyt_c-like_dom_sf"/>
</dbReference>
<sequence>MNGKRMPSDAPEMKAMLTYMQWLSQWVPVGTKIEGQELKKIDFISRVADPKKGKAIYMDKCAFVIKKMA</sequence>
<dbReference type="AlphaFoldDB" id="A0A3S4U6X8"/>
<name>A0A3S4U6X8_CAMJU</name>
<evidence type="ECO:0000313" key="2">
    <source>
        <dbReference type="Proteomes" id="UP000275504"/>
    </source>
</evidence>
<proteinExistence type="predicted"/>
<accession>A0A3S4U6X8</accession>
<evidence type="ECO:0000313" key="1">
    <source>
        <dbReference type="EMBL" id="VEG61689.1"/>
    </source>
</evidence>
<protein>
    <submittedName>
        <fullName evidence="1">Cytochrome c family protein, degenerate</fullName>
    </submittedName>
</protein>